<dbReference type="Pfam" id="PF00535">
    <property type="entry name" value="Glycos_transf_2"/>
    <property type="match status" value="1"/>
</dbReference>
<dbReference type="AlphaFoldDB" id="A0A2S7FDK3"/>
<dbReference type="Proteomes" id="UP000238081">
    <property type="component" value="Unassembled WGS sequence"/>
</dbReference>
<keyword evidence="1" id="KW-0328">Glycosyltransferase</keyword>
<dbReference type="PANTHER" id="PTHR22916:SF51">
    <property type="entry name" value="GLYCOSYLTRANSFERASE EPSH-RELATED"/>
    <property type="match status" value="1"/>
</dbReference>
<organism evidence="4 5">
    <name type="scientific">Clostridium butyricum</name>
    <dbReference type="NCBI Taxonomy" id="1492"/>
    <lineage>
        <taxon>Bacteria</taxon>
        <taxon>Bacillati</taxon>
        <taxon>Bacillota</taxon>
        <taxon>Clostridia</taxon>
        <taxon>Eubacteriales</taxon>
        <taxon>Clostridiaceae</taxon>
        <taxon>Clostridium</taxon>
    </lineage>
</organism>
<comment type="caution">
    <text evidence="4">The sequence shown here is derived from an EMBL/GenBank/DDBJ whole genome shotgun (WGS) entry which is preliminary data.</text>
</comment>
<dbReference type="CDD" id="cd00761">
    <property type="entry name" value="Glyco_tranf_GTA_type"/>
    <property type="match status" value="1"/>
</dbReference>
<accession>A0A2S7FDK3</accession>
<name>A0A2S7FDK3_CLOBU</name>
<feature type="domain" description="Glycosyltransferase 2-like" evidence="3">
    <location>
        <begin position="4"/>
        <end position="164"/>
    </location>
</feature>
<evidence type="ECO:0000313" key="4">
    <source>
        <dbReference type="EMBL" id="PPV16296.1"/>
    </source>
</evidence>
<dbReference type="InterPro" id="IPR001173">
    <property type="entry name" value="Glyco_trans_2-like"/>
</dbReference>
<dbReference type="InterPro" id="IPR029044">
    <property type="entry name" value="Nucleotide-diphossugar_trans"/>
</dbReference>
<protein>
    <submittedName>
        <fullName evidence="4">Glycosyl transferase family 2</fullName>
    </submittedName>
</protein>
<sequence length="352" mass="41625">MKISIIVPIYNVEIYLEKCINSILNQTLSDFELIMVNDGSTDRSGEICNKYGMIDSRIKIIHKKNGGLSSARNAGLDVARGEYIGFVDSDDYIDKQMYEKMIEKSIKNNSDIVICDMKYNLNGKDISQTQFKDFGIMNRNEALIKYFNHRYFKSHAQNKIYKKELFNNIRFPEGKLFEDVAVFYKLLYKSRRISFINEKLYIYNQGNSNSITKKCINNKHFDLIDNALEIVQFFIKNNESQELFNASSEMYFISVKTFLEMLYSSKKKICQVLNLKNMQKLLIKKINNDIYIRGLIYYKNERKCNIIKYESYKLKNIIYLYNIIDRVNNIKRIIKFCIKSIGRVDKRYLSNQ</sequence>
<dbReference type="PANTHER" id="PTHR22916">
    <property type="entry name" value="GLYCOSYLTRANSFERASE"/>
    <property type="match status" value="1"/>
</dbReference>
<evidence type="ECO:0000256" key="1">
    <source>
        <dbReference type="ARBA" id="ARBA00022676"/>
    </source>
</evidence>
<keyword evidence="2 4" id="KW-0808">Transferase</keyword>
<dbReference type="GO" id="GO:0016757">
    <property type="term" value="F:glycosyltransferase activity"/>
    <property type="evidence" value="ECO:0007669"/>
    <property type="project" value="UniProtKB-KW"/>
</dbReference>
<reference evidence="4 5" key="1">
    <citation type="submission" date="2016-01" db="EMBL/GenBank/DDBJ databases">
        <title>Characterization of the Clostridium difficile lineages that are prevalent in Hong Kong and China.</title>
        <authorList>
            <person name="Kwok J.S.-L."/>
            <person name="Lam W.-Y."/>
            <person name="Ip M."/>
            <person name="Chan T.-F."/>
            <person name="Hawkey P.M."/>
            <person name="Tsui S.K.-W."/>
        </authorList>
    </citation>
    <scope>NUCLEOTIDE SEQUENCE [LARGE SCALE GENOMIC DNA]</scope>
    <source>
        <strain evidence="4 5">300064</strain>
    </source>
</reference>
<dbReference type="Gene3D" id="3.90.550.10">
    <property type="entry name" value="Spore Coat Polysaccharide Biosynthesis Protein SpsA, Chain A"/>
    <property type="match status" value="1"/>
</dbReference>
<evidence type="ECO:0000256" key="2">
    <source>
        <dbReference type="ARBA" id="ARBA00022679"/>
    </source>
</evidence>
<evidence type="ECO:0000259" key="3">
    <source>
        <dbReference type="Pfam" id="PF00535"/>
    </source>
</evidence>
<dbReference type="RefSeq" id="WP_104675577.1">
    <property type="nucleotide sequence ID" value="NZ_LRDH01000088.1"/>
</dbReference>
<gene>
    <name evidence="4" type="ORF">AWN73_10540</name>
</gene>
<dbReference type="EMBL" id="LRDH01000088">
    <property type="protein sequence ID" value="PPV16296.1"/>
    <property type="molecule type" value="Genomic_DNA"/>
</dbReference>
<dbReference type="SUPFAM" id="SSF53448">
    <property type="entry name" value="Nucleotide-diphospho-sugar transferases"/>
    <property type="match status" value="1"/>
</dbReference>
<proteinExistence type="predicted"/>
<evidence type="ECO:0000313" key="5">
    <source>
        <dbReference type="Proteomes" id="UP000238081"/>
    </source>
</evidence>